<evidence type="ECO:0000313" key="2">
    <source>
        <dbReference type="Proteomes" id="UP001341840"/>
    </source>
</evidence>
<sequence>MAACSFSCFTVAKLTLFLPSWNNKVTSIDLASGRRLYDHPRLMIATLMGRTGGGSVTWTTHRCQQETCRLVWPDLNIGAAMEPFLALIWADGFVLWFKPVSVPIKETGYRDSEILTSISSRSEDEHEYSSTLVLGFRFFFLSLSRWKGEPKVLKVSPERERMLPVWRRWS</sequence>
<gene>
    <name evidence="1" type="ORF">PIB30_021831</name>
</gene>
<dbReference type="Proteomes" id="UP001341840">
    <property type="component" value="Unassembled WGS sequence"/>
</dbReference>
<evidence type="ECO:0000313" key="1">
    <source>
        <dbReference type="EMBL" id="MED6205873.1"/>
    </source>
</evidence>
<name>A0ABU6Y9G6_9FABA</name>
<comment type="caution">
    <text evidence="1">The sequence shown here is derived from an EMBL/GenBank/DDBJ whole genome shotgun (WGS) entry which is preliminary data.</text>
</comment>
<keyword evidence="2" id="KW-1185">Reference proteome</keyword>
<accession>A0ABU6Y9G6</accession>
<dbReference type="EMBL" id="JASCZI010241728">
    <property type="protein sequence ID" value="MED6205873.1"/>
    <property type="molecule type" value="Genomic_DNA"/>
</dbReference>
<proteinExistence type="predicted"/>
<protein>
    <submittedName>
        <fullName evidence="1">Uncharacterized protein</fullName>
    </submittedName>
</protein>
<reference evidence="1 2" key="1">
    <citation type="journal article" date="2023" name="Plants (Basel)">
        <title>Bridging the Gap: Combining Genomics and Transcriptomics Approaches to Understand Stylosanthes scabra, an Orphan Legume from the Brazilian Caatinga.</title>
        <authorList>
            <person name="Ferreira-Neto J.R.C."/>
            <person name="da Silva M.D."/>
            <person name="Binneck E."/>
            <person name="de Melo N.F."/>
            <person name="da Silva R.H."/>
            <person name="de Melo A.L.T.M."/>
            <person name="Pandolfi V."/>
            <person name="Bustamante F.O."/>
            <person name="Brasileiro-Vidal A.C."/>
            <person name="Benko-Iseppon A.M."/>
        </authorList>
    </citation>
    <scope>NUCLEOTIDE SEQUENCE [LARGE SCALE GENOMIC DNA]</scope>
    <source>
        <tissue evidence="1">Leaves</tissue>
    </source>
</reference>
<organism evidence="1 2">
    <name type="scientific">Stylosanthes scabra</name>
    <dbReference type="NCBI Taxonomy" id="79078"/>
    <lineage>
        <taxon>Eukaryota</taxon>
        <taxon>Viridiplantae</taxon>
        <taxon>Streptophyta</taxon>
        <taxon>Embryophyta</taxon>
        <taxon>Tracheophyta</taxon>
        <taxon>Spermatophyta</taxon>
        <taxon>Magnoliopsida</taxon>
        <taxon>eudicotyledons</taxon>
        <taxon>Gunneridae</taxon>
        <taxon>Pentapetalae</taxon>
        <taxon>rosids</taxon>
        <taxon>fabids</taxon>
        <taxon>Fabales</taxon>
        <taxon>Fabaceae</taxon>
        <taxon>Papilionoideae</taxon>
        <taxon>50 kb inversion clade</taxon>
        <taxon>dalbergioids sensu lato</taxon>
        <taxon>Dalbergieae</taxon>
        <taxon>Pterocarpus clade</taxon>
        <taxon>Stylosanthes</taxon>
    </lineage>
</organism>